<evidence type="ECO:0000256" key="1">
    <source>
        <dbReference type="ARBA" id="ARBA00004377"/>
    </source>
</evidence>
<gene>
    <name evidence="12" type="primary">exeM</name>
    <name evidence="12" type="ORF">GCM10009114_12470</name>
</gene>
<dbReference type="Gene3D" id="3.30.1360.100">
    <property type="entry name" value="General secretion pathway protein M, EpsM"/>
    <property type="match status" value="1"/>
</dbReference>
<evidence type="ECO:0000256" key="7">
    <source>
        <dbReference type="ARBA" id="ARBA00022927"/>
    </source>
</evidence>
<protein>
    <recommendedName>
        <fullName evidence="10">Type II secretion system protein M</fullName>
        <shortName evidence="10">T2SS protein M</shortName>
    </recommendedName>
    <alternativeName>
        <fullName evidence="10">General secretion pathway protein M</fullName>
    </alternativeName>
</protein>
<evidence type="ECO:0000256" key="9">
    <source>
        <dbReference type="ARBA" id="ARBA00023136"/>
    </source>
</evidence>
<dbReference type="Proteomes" id="UP001500359">
    <property type="component" value="Unassembled WGS sequence"/>
</dbReference>
<keyword evidence="6 11" id="KW-0812">Transmembrane</keyword>
<sequence>MNDLLEKFNQLSDREKLLVSISGALVVIFLFYYVLWSPMNSALEKQRNLVTSKQADLAWIQKNANRAVQLRTGSDTATRFAGSLPQAVNQTASRINITISRMQPQGEELKVWVDQAPFNDVVSWLQNMENQGIRIINVDLAEANAPGMVKVRSLQLGKS</sequence>
<evidence type="ECO:0000256" key="5">
    <source>
        <dbReference type="ARBA" id="ARBA00022519"/>
    </source>
</evidence>
<proteinExistence type="inferred from homology"/>
<feature type="transmembrane region" description="Helical" evidence="11">
    <location>
        <begin position="17"/>
        <end position="36"/>
    </location>
</feature>
<evidence type="ECO:0000256" key="6">
    <source>
        <dbReference type="ARBA" id="ARBA00022692"/>
    </source>
</evidence>
<evidence type="ECO:0000256" key="11">
    <source>
        <dbReference type="SAM" id="Phobius"/>
    </source>
</evidence>
<dbReference type="InterPro" id="IPR023229">
    <property type="entry name" value="T2SS_M_periplasmic_sf"/>
</dbReference>
<evidence type="ECO:0000313" key="12">
    <source>
        <dbReference type="EMBL" id="GAA0854930.1"/>
    </source>
</evidence>
<keyword evidence="9 10" id="KW-0472">Membrane</keyword>
<name>A0ABN1LEZ3_9ALTE</name>
<comment type="subcellular location">
    <subcellularLocation>
        <location evidence="1">Cell inner membrane</location>
        <topology evidence="1">Single-pass membrane protein</topology>
    </subcellularLocation>
</comment>
<dbReference type="Pfam" id="PF04612">
    <property type="entry name" value="T2SSM"/>
    <property type="match status" value="1"/>
</dbReference>
<reference evidence="12 13" key="1">
    <citation type="journal article" date="2019" name="Int. J. Syst. Evol. Microbiol.">
        <title>The Global Catalogue of Microorganisms (GCM) 10K type strain sequencing project: providing services to taxonomists for standard genome sequencing and annotation.</title>
        <authorList>
            <consortium name="The Broad Institute Genomics Platform"/>
            <consortium name="The Broad Institute Genome Sequencing Center for Infectious Disease"/>
            <person name="Wu L."/>
            <person name="Ma J."/>
        </authorList>
    </citation>
    <scope>NUCLEOTIDE SEQUENCE [LARGE SCALE GENOMIC DNA]</scope>
    <source>
        <strain evidence="12 13">JCM 15896</strain>
    </source>
</reference>
<organism evidence="12 13">
    <name type="scientific">Aliiglaciecola litoralis</name>
    <dbReference type="NCBI Taxonomy" id="582857"/>
    <lineage>
        <taxon>Bacteria</taxon>
        <taxon>Pseudomonadati</taxon>
        <taxon>Pseudomonadota</taxon>
        <taxon>Gammaproteobacteria</taxon>
        <taxon>Alteromonadales</taxon>
        <taxon>Alteromonadaceae</taxon>
        <taxon>Aliiglaciecola</taxon>
    </lineage>
</organism>
<evidence type="ECO:0000256" key="3">
    <source>
        <dbReference type="ARBA" id="ARBA00022448"/>
    </source>
</evidence>
<dbReference type="EMBL" id="BAAAFD010000002">
    <property type="protein sequence ID" value="GAA0854930.1"/>
    <property type="molecule type" value="Genomic_DNA"/>
</dbReference>
<accession>A0ABN1LEZ3</accession>
<dbReference type="PIRSF" id="PIRSF006291">
    <property type="entry name" value="GspM"/>
    <property type="match status" value="1"/>
</dbReference>
<keyword evidence="5 10" id="KW-0997">Cell inner membrane</keyword>
<dbReference type="RefSeq" id="WP_343857664.1">
    <property type="nucleotide sequence ID" value="NZ_BAAAFD010000002.1"/>
</dbReference>
<comment type="caution">
    <text evidence="12">The sequence shown here is derived from an EMBL/GenBank/DDBJ whole genome shotgun (WGS) entry which is preliminary data.</text>
</comment>
<keyword evidence="4 10" id="KW-1003">Cell membrane</keyword>
<evidence type="ECO:0000313" key="13">
    <source>
        <dbReference type="Proteomes" id="UP001500359"/>
    </source>
</evidence>
<dbReference type="InterPro" id="IPR007690">
    <property type="entry name" value="T2SS_GspM"/>
</dbReference>
<comment type="function">
    <text evidence="10">Inner membrane component of the type II secretion system required for the energy-dependent secretion of extracellular factors such as proteases and toxins from the periplasm.</text>
</comment>
<dbReference type="SUPFAM" id="SSF103054">
    <property type="entry name" value="General secretion pathway protein M, EpsM"/>
    <property type="match status" value="1"/>
</dbReference>
<evidence type="ECO:0000256" key="4">
    <source>
        <dbReference type="ARBA" id="ARBA00022475"/>
    </source>
</evidence>
<keyword evidence="7 10" id="KW-0653">Protein transport</keyword>
<evidence type="ECO:0000256" key="8">
    <source>
        <dbReference type="ARBA" id="ARBA00022989"/>
    </source>
</evidence>
<keyword evidence="8 11" id="KW-1133">Transmembrane helix</keyword>
<keyword evidence="13" id="KW-1185">Reference proteome</keyword>
<evidence type="ECO:0000256" key="10">
    <source>
        <dbReference type="PIRNR" id="PIRNR006291"/>
    </source>
</evidence>
<keyword evidence="3 10" id="KW-0813">Transport</keyword>
<evidence type="ECO:0000256" key="2">
    <source>
        <dbReference type="ARBA" id="ARBA00010637"/>
    </source>
</evidence>
<comment type="similarity">
    <text evidence="2 10">Belongs to the GSP M family.</text>
</comment>